<dbReference type="RefSeq" id="XP_029302397.1">
    <property type="nucleotide sequence ID" value="XM_029446537.1"/>
</dbReference>
<dbReference type="InterPro" id="IPR036869">
    <property type="entry name" value="J_dom_sf"/>
</dbReference>
<feature type="compositionally biased region" description="Low complexity" evidence="1">
    <location>
        <begin position="282"/>
        <end position="293"/>
    </location>
</feature>
<proteinExistence type="predicted"/>
<keyword evidence="4" id="KW-1185">Reference proteome</keyword>
<reference evidence="5" key="1">
    <citation type="submission" date="2025-08" db="UniProtKB">
        <authorList>
            <consortium name="RefSeq"/>
        </authorList>
    </citation>
    <scope>IDENTIFICATION</scope>
</reference>
<feature type="region of interest" description="Disordered" evidence="1">
    <location>
        <begin position="183"/>
        <end position="206"/>
    </location>
</feature>
<evidence type="ECO:0000313" key="4">
    <source>
        <dbReference type="Proteomes" id="UP000504630"/>
    </source>
</evidence>
<dbReference type="InterPro" id="IPR001623">
    <property type="entry name" value="DnaJ_domain"/>
</dbReference>
<dbReference type="Pfam" id="PF00226">
    <property type="entry name" value="DnaJ"/>
    <property type="match status" value="1"/>
</dbReference>
<feature type="region of interest" description="Disordered" evidence="1">
    <location>
        <begin position="272"/>
        <end position="303"/>
    </location>
</feature>
<dbReference type="InterPro" id="IPR053025">
    <property type="entry name" value="Mito_ATP_Synthase-Asso"/>
</dbReference>
<organism evidence="4 5">
    <name type="scientific">Cottoperca gobio</name>
    <name type="common">Frogmouth</name>
    <name type="synonym">Aphritis gobio</name>
    <dbReference type="NCBI Taxonomy" id="56716"/>
    <lineage>
        <taxon>Eukaryota</taxon>
        <taxon>Metazoa</taxon>
        <taxon>Chordata</taxon>
        <taxon>Craniata</taxon>
        <taxon>Vertebrata</taxon>
        <taxon>Euteleostomi</taxon>
        <taxon>Actinopterygii</taxon>
        <taxon>Neopterygii</taxon>
        <taxon>Teleostei</taxon>
        <taxon>Neoteleostei</taxon>
        <taxon>Acanthomorphata</taxon>
        <taxon>Eupercaria</taxon>
        <taxon>Perciformes</taxon>
        <taxon>Notothenioidei</taxon>
        <taxon>Bovichtidae</taxon>
        <taxon>Cottoperca</taxon>
    </lineage>
</organism>
<dbReference type="SUPFAM" id="SSF46565">
    <property type="entry name" value="Chaperone J-domain"/>
    <property type="match status" value="1"/>
</dbReference>
<keyword evidence="2" id="KW-0812">Transmembrane</keyword>
<dbReference type="InParanoid" id="A0A6J2QYX6"/>
<dbReference type="PROSITE" id="PS50076">
    <property type="entry name" value="DNAJ_2"/>
    <property type="match status" value="1"/>
</dbReference>
<feature type="transmembrane region" description="Helical" evidence="2">
    <location>
        <begin position="356"/>
        <end position="375"/>
    </location>
</feature>
<accession>A0A6J2QYX6</accession>
<dbReference type="Proteomes" id="UP000504630">
    <property type="component" value="Chromosome 13"/>
</dbReference>
<evidence type="ECO:0000313" key="5">
    <source>
        <dbReference type="RefSeq" id="XP_029302397.1"/>
    </source>
</evidence>
<dbReference type="PANTHER" id="PTHR44873:SF1">
    <property type="entry name" value="DNAJ HOMOLOG SUBFAMILY C MEMBER 30, MITOCHONDRIAL"/>
    <property type="match status" value="1"/>
</dbReference>
<gene>
    <name evidence="5" type="primary">dnajc30b</name>
</gene>
<keyword evidence="2" id="KW-1133">Transmembrane helix</keyword>
<dbReference type="PROSITE" id="PS00636">
    <property type="entry name" value="DNAJ_1"/>
    <property type="match status" value="1"/>
</dbReference>
<feature type="compositionally biased region" description="Basic and acidic residues" evidence="1">
    <location>
        <begin position="49"/>
        <end position="58"/>
    </location>
</feature>
<dbReference type="GeneID" id="115017835"/>
<dbReference type="CDD" id="cd06257">
    <property type="entry name" value="DnaJ"/>
    <property type="match status" value="1"/>
</dbReference>
<evidence type="ECO:0000256" key="2">
    <source>
        <dbReference type="SAM" id="Phobius"/>
    </source>
</evidence>
<keyword evidence="2" id="KW-0472">Membrane</keyword>
<dbReference type="PANTHER" id="PTHR44873">
    <property type="entry name" value="DNAJ HOMOLOG SUBFAMILY C MEMBER 30, MITOCHONDRIAL"/>
    <property type="match status" value="1"/>
</dbReference>
<dbReference type="OrthoDB" id="376357at2759"/>
<name>A0A6J2QYX6_COTGO</name>
<dbReference type="KEGG" id="cgob:115017835"/>
<protein>
    <submittedName>
        <fullName evidence="5">DnaJ (Hsp40) homolog, subfamily C, member 30b</fullName>
    </submittedName>
</protein>
<dbReference type="InterPro" id="IPR018253">
    <property type="entry name" value="DnaJ_domain_CS"/>
</dbReference>
<dbReference type="Gene3D" id="1.10.287.110">
    <property type="entry name" value="DnaJ domain"/>
    <property type="match status" value="1"/>
</dbReference>
<dbReference type="SMART" id="SM00271">
    <property type="entry name" value="DnaJ"/>
    <property type="match status" value="1"/>
</dbReference>
<evidence type="ECO:0000256" key="1">
    <source>
        <dbReference type="SAM" id="MobiDB-lite"/>
    </source>
</evidence>
<feature type="domain" description="J" evidence="3">
    <location>
        <begin position="204"/>
        <end position="269"/>
    </location>
</feature>
<dbReference type="AlphaFoldDB" id="A0A6J2QYX6"/>
<dbReference type="CTD" id="565734"/>
<dbReference type="PRINTS" id="PR00625">
    <property type="entry name" value="JDOMAIN"/>
</dbReference>
<sequence>MAEVGQRLGSGAYRLSALRNSQSRGVCPGGGPQSLLINSTLSDNRLKEESSCDQHREIQPASRSRATQRKSEKLRTSESQQESGTCVRSLKLNSSRFIKESLHAHTTALYLSARLQPLLQEKLLYGRMASWTRGTVSIHPDTCRSPQQLRAYGTVIFILAEQWSERLRHLKLHPDTLTSSRRSYSWRSDRSSKDAPPPNGSRTSYYDILRVSPTATQSQIKTAYYKQSFIYHPDKNPGQEEATQRFSDISEAYSVLGNISLRRKYDRGIFSRSDFQSTGRPSSNETSSRSSGSPHQHQYRTRRFSQAGKKAMFDFDAFYQAHYGEQLQREKDMRARKQLMQEQEKENLSKWKEKRFYDMTVAMLLAMAAVILVHLNQP</sequence>
<evidence type="ECO:0000259" key="3">
    <source>
        <dbReference type="PROSITE" id="PS50076"/>
    </source>
</evidence>
<feature type="region of interest" description="Disordered" evidence="1">
    <location>
        <begin position="49"/>
        <end position="82"/>
    </location>
</feature>